<dbReference type="PANTHER" id="PTHR10656">
    <property type="entry name" value="CELL FATE DETERMINING PROTEIN MAB21-RELATED"/>
    <property type="match status" value="1"/>
</dbReference>
<keyword evidence="5" id="KW-1185">Reference proteome</keyword>
<organism evidence="4 5">
    <name type="scientific">Mizuhopecten yessoensis</name>
    <name type="common">Japanese scallop</name>
    <name type="synonym">Patinopecten yessoensis</name>
    <dbReference type="NCBI Taxonomy" id="6573"/>
    <lineage>
        <taxon>Eukaryota</taxon>
        <taxon>Metazoa</taxon>
        <taxon>Spiralia</taxon>
        <taxon>Lophotrochozoa</taxon>
        <taxon>Mollusca</taxon>
        <taxon>Bivalvia</taxon>
        <taxon>Autobranchia</taxon>
        <taxon>Pteriomorphia</taxon>
        <taxon>Pectinida</taxon>
        <taxon>Pectinoidea</taxon>
        <taxon>Pectinidae</taxon>
        <taxon>Mizuhopecten</taxon>
    </lineage>
</organism>
<dbReference type="PANTHER" id="PTHR10656:SF69">
    <property type="entry name" value="MAB-21-LIKE HHH_H2TH-LIKE DOMAIN-CONTAINING PROTEIN"/>
    <property type="match status" value="1"/>
</dbReference>
<comment type="caution">
    <text evidence="4">The sequence shown here is derived from an EMBL/GenBank/DDBJ whole genome shotgun (WGS) entry which is preliminary data.</text>
</comment>
<dbReference type="OrthoDB" id="6143566at2759"/>
<evidence type="ECO:0000259" key="3">
    <source>
        <dbReference type="Pfam" id="PF20266"/>
    </source>
</evidence>
<feature type="domain" description="Mab-21-like HhH/H2TH-like" evidence="3">
    <location>
        <begin position="280"/>
        <end position="352"/>
    </location>
</feature>
<dbReference type="InterPro" id="IPR024810">
    <property type="entry name" value="MAB21L/cGLR"/>
</dbReference>
<accession>A0A210Q0S7</accession>
<comment type="similarity">
    <text evidence="1">Belongs to the mab-21 family.</text>
</comment>
<dbReference type="Gene3D" id="1.10.1410.40">
    <property type="match status" value="1"/>
</dbReference>
<proteinExistence type="inferred from homology"/>
<dbReference type="InterPro" id="IPR046903">
    <property type="entry name" value="Mab-21-like_nuc_Trfase"/>
</dbReference>
<dbReference type="AlphaFoldDB" id="A0A210Q0S7"/>
<protein>
    <submittedName>
        <fullName evidence="4">Cyclic GMP-AMP synthase</fullName>
    </submittedName>
</protein>
<gene>
    <name evidence="4" type="ORF">KP79_PYT22026</name>
</gene>
<dbReference type="Proteomes" id="UP000242188">
    <property type="component" value="Unassembled WGS sequence"/>
</dbReference>
<dbReference type="EMBL" id="NEDP02005298">
    <property type="protein sequence ID" value="OWF42315.1"/>
    <property type="molecule type" value="Genomic_DNA"/>
</dbReference>
<evidence type="ECO:0000313" key="5">
    <source>
        <dbReference type="Proteomes" id="UP000242188"/>
    </source>
</evidence>
<evidence type="ECO:0000313" key="4">
    <source>
        <dbReference type="EMBL" id="OWF42315.1"/>
    </source>
</evidence>
<evidence type="ECO:0000256" key="1">
    <source>
        <dbReference type="ARBA" id="ARBA00008307"/>
    </source>
</evidence>
<dbReference type="SMART" id="SM01265">
    <property type="entry name" value="Mab-21"/>
    <property type="match status" value="1"/>
</dbReference>
<reference evidence="4 5" key="1">
    <citation type="journal article" date="2017" name="Nat. Ecol. Evol.">
        <title>Scallop genome provides insights into evolution of bilaterian karyotype and development.</title>
        <authorList>
            <person name="Wang S."/>
            <person name="Zhang J."/>
            <person name="Jiao W."/>
            <person name="Li J."/>
            <person name="Xun X."/>
            <person name="Sun Y."/>
            <person name="Guo X."/>
            <person name="Huan P."/>
            <person name="Dong B."/>
            <person name="Zhang L."/>
            <person name="Hu X."/>
            <person name="Sun X."/>
            <person name="Wang J."/>
            <person name="Zhao C."/>
            <person name="Wang Y."/>
            <person name="Wang D."/>
            <person name="Huang X."/>
            <person name="Wang R."/>
            <person name="Lv J."/>
            <person name="Li Y."/>
            <person name="Zhang Z."/>
            <person name="Liu B."/>
            <person name="Lu W."/>
            <person name="Hui Y."/>
            <person name="Liang J."/>
            <person name="Zhou Z."/>
            <person name="Hou R."/>
            <person name="Li X."/>
            <person name="Liu Y."/>
            <person name="Li H."/>
            <person name="Ning X."/>
            <person name="Lin Y."/>
            <person name="Zhao L."/>
            <person name="Xing Q."/>
            <person name="Dou J."/>
            <person name="Li Y."/>
            <person name="Mao J."/>
            <person name="Guo H."/>
            <person name="Dou H."/>
            <person name="Li T."/>
            <person name="Mu C."/>
            <person name="Jiang W."/>
            <person name="Fu Q."/>
            <person name="Fu X."/>
            <person name="Miao Y."/>
            <person name="Liu J."/>
            <person name="Yu Q."/>
            <person name="Li R."/>
            <person name="Liao H."/>
            <person name="Li X."/>
            <person name="Kong Y."/>
            <person name="Jiang Z."/>
            <person name="Chourrout D."/>
            <person name="Li R."/>
            <person name="Bao Z."/>
        </authorList>
    </citation>
    <scope>NUCLEOTIDE SEQUENCE [LARGE SCALE GENOMIC DNA]</scope>
    <source>
        <strain evidence="4 5">PY_sf001</strain>
    </source>
</reference>
<name>A0A210Q0S7_MIZYE</name>
<dbReference type="InterPro" id="IPR046906">
    <property type="entry name" value="Mab-21_HhH/H2TH-like"/>
</dbReference>
<evidence type="ECO:0000259" key="2">
    <source>
        <dbReference type="Pfam" id="PF03281"/>
    </source>
</evidence>
<sequence length="682" mass="77850">MADQGEQYEKSWILHHILDRFIGSPEIVEIRRRQILMSELMLNGRKQGTITFNTGSLAEGIWMKGSDKDTMFIGDKVIVLCPSQHFSISQDSKDKTVFMMRHADSRPGYVNLEVVNLGPTCSEVIAQSIVGVGNALFISSEMYRRNYADTMGNFANSIVETHGPAVTLTSAQSKLRVDTDIVVAIQCTRWPHEGLEWVSRPRLHSWPDQSLRDEIVQGGCQLVPVGDRTSADTFLQWRISFTTAERKLIHSLTHTQFLIYGLLKYLIKQISDRLKSIFGDEDILSSYIIKTVMFYAVESTPGSLWQEKNTFFCFVLCFKILIAWVNAGYCPNYFISINNMFCGKVQGENQQKLLHVLIELYNMKWECLSVGTVIEPPLGIRLQSVRNGAWELILLPPTKSEMQYDFEIFSAAFLATDSTDFLSGSLSLLSKARLGIGEFLAYTTTLRALCCTGMGTFEKHIPAKGNKEKYNVFRKCKNLITPLSSVCASPGLLTLATYHYQTGNYTKTLEMCRVMLSSFKINIFSSSNYQERDIYENLYCGRGYTLLHKCQEVWVSDVEFPANALQFCPSQLHPELINIPSTGILSIPPLPYAVFLTFLCYQELGDMRRRDTALCHLRAVKYDKDQGGSKHWIVHNILGICYEMVGDTRRAIREYKDSLDVWRFDQYKNPARRRIERLQNYQ</sequence>
<feature type="domain" description="Mab-21-like nucleotidyltransferase" evidence="2">
    <location>
        <begin position="155"/>
        <end position="250"/>
    </location>
</feature>
<dbReference type="Pfam" id="PF20266">
    <property type="entry name" value="Mab-21_C"/>
    <property type="match status" value="1"/>
</dbReference>
<dbReference type="Pfam" id="PF03281">
    <property type="entry name" value="Mab-21"/>
    <property type="match status" value="1"/>
</dbReference>